<reference evidence="1 2" key="1">
    <citation type="submission" date="2024-01" db="EMBL/GenBank/DDBJ databases">
        <title>Characterization of antibiotic resistant novel bacterial strains and their environmental applications.</title>
        <authorList>
            <person name="Manzoor S."/>
            <person name="Abbas S."/>
            <person name="Arshad M."/>
            <person name="Ahmed I."/>
        </authorList>
    </citation>
    <scope>NUCLEOTIDE SEQUENCE [LARGE SCALE GENOMIC DNA]</scope>
    <source>
        <strain evidence="1 2">NCCP-602</strain>
    </source>
</reference>
<name>A0ABN0SM00_9MICO</name>
<gene>
    <name evidence="1" type="ORF">NCCP602_12360</name>
</gene>
<organism evidence="1 2">
    <name type="scientific">Brevibacterium metallidurans</name>
    <dbReference type="NCBI Taxonomy" id="1482676"/>
    <lineage>
        <taxon>Bacteria</taxon>
        <taxon>Bacillati</taxon>
        <taxon>Actinomycetota</taxon>
        <taxon>Actinomycetes</taxon>
        <taxon>Micrococcales</taxon>
        <taxon>Brevibacteriaceae</taxon>
        <taxon>Brevibacterium</taxon>
    </lineage>
</organism>
<comment type="caution">
    <text evidence="1">The sequence shown here is derived from an EMBL/GenBank/DDBJ whole genome shotgun (WGS) entry which is preliminary data.</text>
</comment>
<evidence type="ECO:0000313" key="1">
    <source>
        <dbReference type="EMBL" id="GAA0035275.1"/>
    </source>
</evidence>
<protein>
    <submittedName>
        <fullName evidence="1">Uncharacterized protein</fullName>
    </submittedName>
</protein>
<accession>A0ABN0SM00</accession>
<proteinExistence type="predicted"/>
<dbReference type="EMBL" id="BAAAAF010000003">
    <property type="protein sequence ID" value="GAA0035275.1"/>
    <property type="molecule type" value="Genomic_DNA"/>
</dbReference>
<evidence type="ECO:0000313" key="2">
    <source>
        <dbReference type="Proteomes" id="UP001498238"/>
    </source>
</evidence>
<sequence length="61" mass="6426">MLLDGAEEAHPVGLGESSVVGGPARHGGILFVGVERTTILRRVEKWDNGCGHSAERTVTAE</sequence>
<keyword evidence="2" id="KW-1185">Reference proteome</keyword>
<dbReference type="Proteomes" id="UP001498238">
    <property type="component" value="Unassembled WGS sequence"/>
</dbReference>